<keyword evidence="2" id="KW-0732">Signal</keyword>
<reference evidence="4" key="1">
    <citation type="submission" date="2020-02" db="EMBL/GenBank/DDBJ databases">
        <authorList>
            <person name="Scholz U."/>
            <person name="Mascher M."/>
            <person name="Fiebig A."/>
        </authorList>
    </citation>
    <scope>NUCLEOTIDE SEQUENCE</scope>
</reference>
<evidence type="ECO:0000313" key="4">
    <source>
        <dbReference type="EMBL" id="CAA7392176.1"/>
    </source>
</evidence>
<dbReference type="InterPro" id="IPR036312">
    <property type="entry name" value="Bifun_inhib/LTP/seed_sf"/>
</dbReference>
<feature type="transmembrane region" description="Helical" evidence="1">
    <location>
        <begin position="48"/>
        <end position="69"/>
    </location>
</feature>
<dbReference type="InterPro" id="IPR016140">
    <property type="entry name" value="Bifunc_inhib/LTP/seed_store"/>
</dbReference>
<dbReference type="InterPro" id="IPR027923">
    <property type="entry name" value="Hydrophob_seed_dom"/>
</dbReference>
<sequence>MASNSRVSRALLLIFNLLFFTFVSGQPTASPAPAPSSSLPTPPPPPPPPANCLIQILSLTVCAPILILLKFLGIAPGSGVCCNIIRSIPSGNLATCLCLAFRANILGLNIRIPGDITLLLNHCGVTVPIGLACP</sequence>
<evidence type="ECO:0000313" key="5">
    <source>
        <dbReference type="Proteomes" id="UP000663760"/>
    </source>
</evidence>
<keyword evidence="1" id="KW-1133">Transmembrane helix</keyword>
<gene>
    <name evidence="4" type="ORF">SI8410_02003343</name>
</gene>
<protein>
    <recommendedName>
        <fullName evidence="3">Bifunctional inhibitor/plant lipid transfer protein/seed storage helical domain-containing protein</fullName>
    </recommendedName>
</protein>
<accession>A0A7I8K4S2</accession>
<evidence type="ECO:0000256" key="2">
    <source>
        <dbReference type="SAM" id="SignalP"/>
    </source>
</evidence>
<dbReference type="Proteomes" id="UP000663760">
    <property type="component" value="Chromosome 2"/>
</dbReference>
<dbReference type="InterPro" id="IPR051636">
    <property type="entry name" value="Plant_LTP/defense-related"/>
</dbReference>
<dbReference type="PANTHER" id="PTHR31731">
    <property type="match status" value="1"/>
</dbReference>
<dbReference type="EMBL" id="LR746265">
    <property type="protein sequence ID" value="CAA7392176.1"/>
    <property type="molecule type" value="Genomic_DNA"/>
</dbReference>
<feature type="signal peptide" evidence="2">
    <location>
        <begin position="1"/>
        <end position="25"/>
    </location>
</feature>
<evidence type="ECO:0000256" key="1">
    <source>
        <dbReference type="SAM" id="Phobius"/>
    </source>
</evidence>
<proteinExistence type="predicted"/>
<keyword evidence="1" id="KW-0472">Membrane</keyword>
<keyword evidence="5" id="KW-1185">Reference proteome</keyword>
<dbReference type="SUPFAM" id="SSF47699">
    <property type="entry name" value="Bifunctional inhibitor/lipid-transfer protein/seed storage 2S albumin"/>
    <property type="match status" value="1"/>
</dbReference>
<evidence type="ECO:0000259" key="3">
    <source>
        <dbReference type="SMART" id="SM00499"/>
    </source>
</evidence>
<name>A0A7I8K4S2_SPIIN</name>
<feature type="chain" id="PRO_5029806074" description="Bifunctional inhibitor/plant lipid transfer protein/seed storage helical domain-containing protein" evidence="2">
    <location>
        <begin position="26"/>
        <end position="134"/>
    </location>
</feature>
<organism evidence="4 5">
    <name type="scientific">Spirodela intermedia</name>
    <name type="common">Intermediate duckweed</name>
    <dbReference type="NCBI Taxonomy" id="51605"/>
    <lineage>
        <taxon>Eukaryota</taxon>
        <taxon>Viridiplantae</taxon>
        <taxon>Streptophyta</taxon>
        <taxon>Embryophyta</taxon>
        <taxon>Tracheophyta</taxon>
        <taxon>Spermatophyta</taxon>
        <taxon>Magnoliopsida</taxon>
        <taxon>Liliopsida</taxon>
        <taxon>Araceae</taxon>
        <taxon>Lemnoideae</taxon>
        <taxon>Spirodela</taxon>
    </lineage>
</organism>
<dbReference type="AlphaFoldDB" id="A0A7I8K4S2"/>
<dbReference type="Pfam" id="PF14547">
    <property type="entry name" value="Hydrophob_seed"/>
    <property type="match status" value="1"/>
</dbReference>
<dbReference type="Gene3D" id="1.10.110.10">
    <property type="entry name" value="Plant lipid-transfer and hydrophobic proteins"/>
    <property type="match status" value="1"/>
</dbReference>
<dbReference type="OrthoDB" id="986167at2759"/>
<keyword evidence="1" id="KW-0812">Transmembrane</keyword>
<feature type="domain" description="Bifunctional inhibitor/plant lipid transfer protein/seed storage helical" evidence="3">
    <location>
        <begin position="52"/>
        <end position="133"/>
    </location>
</feature>
<dbReference type="SMART" id="SM00499">
    <property type="entry name" value="AAI"/>
    <property type="match status" value="1"/>
</dbReference>